<dbReference type="OrthoDB" id="3619616at2"/>
<dbReference type="STRING" id="419479.SAMN04488563_2136"/>
<evidence type="ECO:0000313" key="2">
    <source>
        <dbReference type="Proteomes" id="UP000182977"/>
    </source>
</evidence>
<accession>A0A1H2IZC4</accession>
<organism evidence="1 2">
    <name type="scientific">Jiangella alkaliphila</name>
    <dbReference type="NCBI Taxonomy" id="419479"/>
    <lineage>
        <taxon>Bacteria</taxon>
        <taxon>Bacillati</taxon>
        <taxon>Actinomycetota</taxon>
        <taxon>Actinomycetes</taxon>
        <taxon>Jiangellales</taxon>
        <taxon>Jiangellaceae</taxon>
        <taxon>Jiangella</taxon>
    </lineage>
</organism>
<evidence type="ECO:0000313" key="1">
    <source>
        <dbReference type="EMBL" id="SDU49246.1"/>
    </source>
</evidence>
<dbReference type="Proteomes" id="UP000182977">
    <property type="component" value="Chromosome I"/>
</dbReference>
<sequence>MSDVLAELRHVFDGAVKDPDGYRIVYGYDAVEKNYVVVKRTIIHSFVVGYVPGTKDLAIVEVDGDPGALAAGQPLYVTADTLKSAKKDLQRRYVIRTTDGAKVRFTVLPKVPRLLQAAYVLDVEQRDEAAAFGEYFDTLR</sequence>
<gene>
    <name evidence="1" type="ORF">SAMN04488563_2136</name>
</gene>
<keyword evidence="2" id="KW-1185">Reference proteome</keyword>
<dbReference type="RefSeq" id="WP_046769316.1">
    <property type="nucleotide sequence ID" value="NZ_KQ061232.1"/>
</dbReference>
<dbReference type="AlphaFoldDB" id="A0A1H2IZC4"/>
<reference evidence="2" key="1">
    <citation type="submission" date="2016-10" db="EMBL/GenBank/DDBJ databases">
        <authorList>
            <person name="Varghese N."/>
            <person name="Submissions S."/>
        </authorList>
    </citation>
    <scope>NUCLEOTIDE SEQUENCE [LARGE SCALE GENOMIC DNA]</scope>
    <source>
        <strain evidence="2">DSM 45079</strain>
    </source>
</reference>
<protein>
    <submittedName>
        <fullName evidence="1">Uncharacterized protein</fullName>
    </submittedName>
</protein>
<name>A0A1H2IZC4_9ACTN</name>
<proteinExistence type="predicted"/>
<dbReference type="EMBL" id="LT629791">
    <property type="protein sequence ID" value="SDU49246.1"/>
    <property type="molecule type" value="Genomic_DNA"/>
</dbReference>